<dbReference type="EMBL" id="JBHSNW010000004">
    <property type="protein sequence ID" value="MFC5815463.1"/>
    <property type="molecule type" value="Genomic_DNA"/>
</dbReference>
<proteinExistence type="predicted"/>
<feature type="signal peptide" evidence="2">
    <location>
        <begin position="1"/>
        <end position="19"/>
    </location>
</feature>
<keyword evidence="2" id="KW-0732">Signal</keyword>
<reference evidence="4" key="1">
    <citation type="journal article" date="2019" name="Int. J. Syst. Evol. Microbiol.">
        <title>The Global Catalogue of Microorganisms (GCM) 10K type strain sequencing project: providing services to taxonomists for standard genome sequencing and annotation.</title>
        <authorList>
            <consortium name="The Broad Institute Genomics Platform"/>
            <consortium name="The Broad Institute Genome Sequencing Center for Infectious Disease"/>
            <person name="Wu L."/>
            <person name="Ma J."/>
        </authorList>
    </citation>
    <scope>NUCLEOTIDE SEQUENCE [LARGE SCALE GENOMIC DNA]</scope>
    <source>
        <strain evidence="4">CGMCC 4.7106</strain>
    </source>
</reference>
<feature type="region of interest" description="Disordered" evidence="1">
    <location>
        <begin position="21"/>
        <end position="59"/>
    </location>
</feature>
<evidence type="ECO:0008006" key="5">
    <source>
        <dbReference type="Google" id="ProtNLM"/>
    </source>
</evidence>
<keyword evidence="4" id="KW-1185">Reference proteome</keyword>
<comment type="caution">
    <text evidence="3">The sequence shown here is derived from an EMBL/GenBank/DDBJ whole genome shotgun (WGS) entry which is preliminary data.</text>
</comment>
<accession>A0ABW1BS70</accession>
<feature type="chain" id="PRO_5047186186" description="Lipoprotein" evidence="2">
    <location>
        <begin position="20"/>
        <end position="207"/>
    </location>
</feature>
<evidence type="ECO:0000313" key="4">
    <source>
        <dbReference type="Proteomes" id="UP001596096"/>
    </source>
</evidence>
<dbReference type="PROSITE" id="PS51257">
    <property type="entry name" value="PROKAR_LIPOPROTEIN"/>
    <property type="match status" value="1"/>
</dbReference>
<evidence type="ECO:0000256" key="1">
    <source>
        <dbReference type="SAM" id="MobiDB-lite"/>
    </source>
</evidence>
<protein>
    <recommendedName>
        <fullName evidence="5">Lipoprotein</fullName>
    </recommendedName>
</protein>
<gene>
    <name evidence="3" type="ORF">ACFPUY_10250</name>
</gene>
<dbReference type="RefSeq" id="WP_219543629.1">
    <property type="nucleotide sequence ID" value="NZ_JAHKRN010000004.1"/>
</dbReference>
<organism evidence="3 4">
    <name type="scientific">Nonomuraea harbinensis</name>
    <dbReference type="NCBI Taxonomy" id="1286938"/>
    <lineage>
        <taxon>Bacteria</taxon>
        <taxon>Bacillati</taxon>
        <taxon>Actinomycetota</taxon>
        <taxon>Actinomycetes</taxon>
        <taxon>Streptosporangiales</taxon>
        <taxon>Streptosporangiaceae</taxon>
        <taxon>Nonomuraea</taxon>
    </lineage>
</organism>
<evidence type="ECO:0000313" key="3">
    <source>
        <dbReference type="EMBL" id="MFC5815463.1"/>
    </source>
</evidence>
<dbReference type="Proteomes" id="UP001596096">
    <property type="component" value="Unassembled WGS sequence"/>
</dbReference>
<name>A0ABW1BS70_9ACTN</name>
<evidence type="ECO:0000256" key="2">
    <source>
        <dbReference type="SAM" id="SignalP"/>
    </source>
</evidence>
<sequence>MKRITAALVLLLLAGCGQPAERPYQPREEPATGAARAEPGATRPEPTPSQAAPTGARPATAEVGDLRVRFDWPAKDTALLRLFPAFYLAKYEAVISGDDGFLDHVELEYRVNAIRWARAFTDKKLEVAGRSRLYRMKVNAVVGRGAEVDVCVDETDMKVVSAETGEPVKPQPTSIRTPYLQRVLARKGDDGVWRVKQIGYGKEGCGR</sequence>